<dbReference type="AlphaFoldDB" id="A0A1L2Z0N7"/>
<dbReference type="InterPro" id="IPR042099">
    <property type="entry name" value="ANL_N_sf"/>
</dbReference>
<accession>A0A1L2Z0N7</accession>
<dbReference type="Gene3D" id="3.30.300.30">
    <property type="match status" value="1"/>
</dbReference>
<dbReference type="EMBL" id="CAAKHA010000028">
    <property type="protein sequence ID" value="VIJ07840.1"/>
    <property type="molecule type" value="Genomic_DNA"/>
</dbReference>
<dbReference type="Pfam" id="PF00501">
    <property type="entry name" value="AMP-binding"/>
    <property type="match status" value="1"/>
</dbReference>
<protein>
    <submittedName>
        <fullName evidence="3">Long-chain fatty acid--CoA ligase</fullName>
    </submittedName>
    <submittedName>
        <fullName evidence="4">Mong-chain-fatty-acid--CoA ligase</fullName>
    </submittedName>
</protein>
<evidence type="ECO:0000259" key="2">
    <source>
        <dbReference type="Pfam" id="PF13193"/>
    </source>
</evidence>
<dbReference type="Gene3D" id="3.40.50.12780">
    <property type="entry name" value="N-terminal domain of ligase-like"/>
    <property type="match status" value="1"/>
</dbReference>
<dbReference type="RefSeq" id="WP_000429540.1">
    <property type="nucleotide sequence ID" value="NZ_CAAKHA010000028.1"/>
</dbReference>
<name>A0A1L2Z0N7_BACTI</name>
<organism evidence="3">
    <name type="scientific">Bacillus thuringiensis subsp. israelensis</name>
    <dbReference type="NCBI Taxonomy" id="1430"/>
    <lineage>
        <taxon>Bacteria</taxon>
        <taxon>Bacillati</taxon>
        <taxon>Bacillota</taxon>
        <taxon>Bacilli</taxon>
        <taxon>Bacillales</taxon>
        <taxon>Bacillaceae</taxon>
        <taxon>Bacillus</taxon>
        <taxon>Bacillus cereus group</taxon>
    </lineage>
</organism>
<gene>
    <name evidence="4" type="primary">lcfB_4</name>
    <name evidence="3" type="ORF">ATN07_29505</name>
    <name evidence="4" type="ORF">BTAR23_AR23_05938</name>
</gene>
<dbReference type="Pfam" id="PF13193">
    <property type="entry name" value="AMP-binding_C"/>
    <property type="match status" value="1"/>
</dbReference>
<dbReference type="Proteomes" id="UP000508034">
    <property type="component" value="Unassembled WGS sequence"/>
</dbReference>
<feature type="domain" description="AMP-dependent synthetase/ligase" evidence="1">
    <location>
        <begin position="13"/>
        <end position="355"/>
    </location>
</feature>
<dbReference type="SUPFAM" id="SSF56801">
    <property type="entry name" value="Acetyl-CoA synthetase-like"/>
    <property type="match status" value="1"/>
</dbReference>
<dbReference type="PANTHER" id="PTHR43767:SF1">
    <property type="entry name" value="NONRIBOSOMAL PEPTIDE SYNTHASE PES1 (EUROFUNG)-RELATED"/>
    <property type="match status" value="1"/>
</dbReference>
<geneLocation type="plasmid" evidence="3">
    <name>pAM65-52-1-360K</name>
</geneLocation>
<evidence type="ECO:0000259" key="1">
    <source>
        <dbReference type="Pfam" id="PF00501"/>
    </source>
</evidence>
<sequence>MENLYEYFHNSYKTYPNNYYVFDQKYWTYNEVNQYIKAMTVKIKNNGIGVNDKVILYMENSIEYIISYFAILYLGATVVPITTSSTIENINDIVEDCKPALLLTSSSIFSNIKNTELAKKNNVQSISIKEIDSTVCVESQQCRTGQLAMIIYTSGTTSKPKGVMLTHKNLITNTDSILDYLCLDHSDSILATLPFTYSYGNSILLTHTKASGLLYIFRATYPQEILNILKRENITGFSTVGSHLNIMLKQGNFTAESFGKLRYITLAGEQTVKSNLIKLNNMNKDLKIYVMYGQTEASARLTYLEPSMLEQKLGSVGKPIKGVTLKIVDEEGIEVEHDENGEIIVKGDNIMSGYLNMPDETEKVLKDRWLYTGDIGYKDSDGYIYIIRRKNDIIKYLGYRISPVEIENYINMHDNILESAVVECRKEENVKIAAVIVLKNEKLDINDLSQILRRKLPSYKIPSILYTVDKLPKTSNGKIKRSELKEMLKQSFL</sequence>
<keyword evidence="3" id="KW-0614">Plasmid</keyword>
<dbReference type="InterPro" id="IPR045851">
    <property type="entry name" value="AMP-bd_C_sf"/>
</dbReference>
<reference evidence="4 5" key="2">
    <citation type="submission" date="2019-04" db="EMBL/GenBank/DDBJ databases">
        <authorList>
            <person name="Patino-Navarrete R."/>
            <person name="Patino Navarrete R."/>
        </authorList>
    </citation>
    <scope>NUCLEOTIDE SEQUENCE [LARGE SCALE GENOMIC DNA]</scope>
    <source>
        <strain evidence="4">Bacillus thuringiensis strain AR23</strain>
    </source>
</reference>
<dbReference type="GO" id="GO:0016878">
    <property type="term" value="F:acid-thiol ligase activity"/>
    <property type="evidence" value="ECO:0007669"/>
    <property type="project" value="UniProtKB-ARBA"/>
</dbReference>
<reference evidence="3" key="1">
    <citation type="journal article" date="2017" name="Res. Microbiol.">
        <title>Comparative genomics of extrachromosomal elements in Bacillus thuringiensis subsp. israelensis.</title>
        <authorList>
            <person name="Bolotin A."/>
            <person name="Gillis A."/>
            <person name="Sanchis V."/>
            <person name="Nielsen-LeRoux C."/>
            <person name="Mahillon J."/>
            <person name="Lereclus D."/>
            <person name="Sorokin A."/>
        </authorList>
    </citation>
    <scope>NUCLEOTIDE SEQUENCE</scope>
    <source>
        <strain evidence="3">AM65-52</strain>
        <plasmid evidence="3">pAM65-52-1-360K</plasmid>
    </source>
</reference>
<dbReference type="InterPro" id="IPR020845">
    <property type="entry name" value="AMP-binding_CS"/>
</dbReference>
<feature type="domain" description="AMP-binding enzyme C-terminal" evidence="2">
    <location>
        <begin position="405"/>
        <end position="478"/>
    </location>
</feature>
<dbReference type="EMBL" id="CP013276">
    <property type="protein sequence ID" value="APF32642.1"/>
    <property type="molecule type" value="Genomic_DNA"/>
</dbReference>
<evidence type="ECO:0000313" key="4">
    <source>
        <dbReference type="EMBL" id="VIJ07840.1"/>
    </source>
</evidence>
<dbReference type="InterPro" id="IPR025110">
    <property type="entry name" value="AMP-bd_C"/>
</dbReference>
<dbReference type="InterPro" id="IPR000873">
    <property type="entry name" value="AMP-dep_synth/lig_dom"/>
</dbReference>
<evidence type="ECO:0000313" key="5">
    <source>
        <dbReference type="Proteomes" id="UP000508034"/>
    </source>
</evidence>
<proteinExistence type="predicted"/>
<dbReference type="PROSITE" id="PS00455">
    <property type="entry name" value="AMP_BINDING"/>
    <property type="match status" value="1"/>
</dbReference>
<evidence type="ECO:0000313" key="3">
    <source>
        <dbReference type="EMBL" id="APF32642.1"/>
    </source>
</evidence>
<keyword evidence="3" id="KW-0436">Ligase</keyword>
<dbReference type="PANTHER" id="PTHR43767">
    <property type="entry name" value="LONG-CHAIN-FATTY-ACID--COA LIGASE"/>
    <property type="match status" value="1"/>
</dbReference>
<dbReference type="InterPro" id="IPR050237">
    <property type="entry name" value="ATP-dep_AMP-bd_enzyme"/>
</dbReference>